<comment type="caution">
    <text evidence="3">The sequence shown here is derived from an EMBL/GenBank/DDBJ whole genome shotgun (WGS) entry which is preliminary data.</text>
</comment>
<evidence type="ECO:0000313" key="4">
    <source>
        <dbReference type="Proteomes" id="UP000324611"/>
    </source>
</evidence>
<dbReference type="EMBL" id="VUOC01000002">
    <property type="protein sequence ID" value="KAA2243283.1"/>
    <property type="molecule type" value="Genomic_DNA"/>
</dbReference>
<gene>
    <name evidence="3" type="ORF">F0L74_12295</name>
</gene>
<feature type="chain" id="PRO_5023055073" description="Pentapeptide MXKDX repeat protein" evidence="2">
    <location>
        <begin position="22"/>
        <end position="83"/>
    </location>
</feature>
<evidence type="ECO:0000256" key="1">
    <source>
        <dbReference type="SAM" id="MobiDB-lite"/>
    </source>
</evidence>
<reference evidence="3 4" key="2">
    <citation type="submission" date="2019-09" db="EMBL/GenBank/DDBJ databases">
        <authorList>
            <person name="Jin C."/>
        </authorList>
    </citation>
    <scope>NUCLEOTIDE SEQUENCE [LARGE SCALE GENOMIC DNA]</scope>
    <source>
        <strain evidence="3 4">BN140078</strain>
    </source>
</reference>
<dbReference type="Proteomes" id="UP000324611">
    <property type="component" value="Unassembled WGS sequence"/>
</dbReference>
<organism evidence="3 4">
    <name type="scientific">Chitinophaga agrisoli</name>
    <dbReference type="NCBI Taxonomy" id="2607653"/>
    <lineage>
        <taxon>Bacteria</taxon>
        <taxon>Pseudomonadati</taxon>
        <taxon>Bacteroidota</taxon>
        <taxon>Chitinophagia</taxon>
        <taxon>Chitinophagales</taxon>
        <taxon>Chitinophagaceae</taxon>
        <taxon>Chitinophaga</taxon>
    </lineage>
</organism>
<reference evidence="3 4" key="1">
    <citation type="submission" date="2019-09" db="EMBL/GenBank/DDBJ databases">
        <title>Chitinophaga ginsengihumi sp. nov., isolated from soil of ginseng rhizosphere.</title>
        <authorList>
            <person name="Lee J."/>
        </authorList>
    </citation>
    <scope>NUCLEOTIDE SEQUENCE [LARGE SCALE GENOMIC DNA]</scope>
    <source>
        <strain evidence="3 4">BN140078</strain>
    </source>
</reference>
<protein>
    <recommendedName>
        <fullName evidence="5">Pentapeptide MXKDX repeat protein</fullName>
    </recommendedName>
</protein>
<evidence type="ECO:0000313" key="3">
    <source>
        <dbReference type="EMBL" id="KAA2243283.1"/>
    </source>
</evidence>
<sequence length="83" mass="9520">MKKISTGLLAAMLAFSISAYAQNVEKPQKEQKERKYKKAPKKSKPPTELPMTKPDVDRTMKEEEKTKADSTHKKAEHKPHKKD</sequence>
<feature type="region of interest" description="Disordered" evidence="1">
    <location>
        <begin position="20"/>
        <end position="83"/>
    </location>
</feature>
<accession>A0A5B2VU06</accession>
<feature type="compositionally biased region" description="Basic and acidic residues" evidence="1">
    <location>
        <begin position="54"/>
        <end position="73"/>
    </location>
</feature>
<dbReference type="AlphaFoldDB" id="A0A5B2VU06"/>
<feature type="compositionally biased region" description="Basic residues" evidence="1">
    <location>
        <begin position="34"/>
        <end position="44"/>
    </location>
</feature>
<name>A0A5B2VU06_9BACT</name>
<evidence type="ECO:0008006" key="5">
    <source>
        <dbReference type="Google" id="ProtNLM"/>
    </source>
</evidence>
<keyword evidence="2" id="KW-0732">Signal</keyword>
<dbReference type="RefSeq" id="WP_149838159.1">
    <property type="nucleotide sequence ID" value="NZ_VUOC01000002.1"/>
</dbReference>
<proteinExistence type="predicted"/>
<evidence type="ECO:0000256" key="2">
    <source>
        <dbReference type="SAM" id="SignalP"/>
    </source>
</evidence>
<feature type="signal peptide" evidence="2">
    <location>
        <begin position="1"/>
        <end position="21"/>
    </location>
</feature>
<keyword evidence="4" id="KW-1185">Reference proteome</keyword>
<feature type="compositionally biased region" description="Basic residues" evidence="1">
    <location>
        <begin position="74"/>
        <end position="83"/>
    </location>
</feature>